<proteinExistence type="predicted"/>
<dbReference type="Pfam" id="PF00023">
    <property type="entry name" value="Ank"/>
    <property type="match status" value="1"/>
</dbReference>
<organism evidence="6 7">
    <name type="scientific">Marasmius oreades</name>
    <name type="common">fairy-ring Marasmius</name>
    <dbReference type="NCBI Taxonomy" id="181124"/>
    <lineage>
        <taxon>Eukaryota</taxon>
        <taxon>Fungi</taxon>
        <taxon>Dikarya</taxon>
        <taxon>Basidiomycota</taxon>
        <taxon>Agaricomycotina</taxon>
        <taxon>Agaricomycetes</taxon>
        <taxon>Agaricomycetidae</taxon>
        <taxon>Agaricales</taxon>
        <taxon>Marasmiineae</taxon>
        <taxon>Marasmiaceae</taxon>
        <taxon>Marasmius</taxon>
    </lineage>
</organism>
<dbReference type="InterPro" id="IPR026480">
    <property type="entry name" value="RMT2_dom"/>
</dbReference>
<dbReference type="PANTHER" id="PTHR32379">
    <property type="entry name" value="GUANIDINOACETATE N-METHYLTRANSFERASE"/>
    <property type="match status" value="1"/>
</dbReference>
<dbReference type="OrthoDB" id="19014at2759"/>
<dbReference type="InterPro" id="IPR036770">
    <property type="entry name" value="Ankyrin_rpt-contain_sf"/>
</dbReference>
<evidence type="ECO:0000256" key="2">
    <source>
        <dbReference type="ARBA" id="ARBA00022679"/>
    </source>
</evidence>
<accession>A0A9P7V1L3</accession>
<dbReference type="EMBL" id="CM032181">
    <property type="protein sequence ID" value="KAG7098634.1"/>
    <property type="molecule type" value="Genomic_DNA"/>
</dbReference>
<comment type="caution">
    <text evidence="6">The sequence shown here is derived from an EMBL/GenBank/DDBJ whole genome shotgun (WGS) entry which is preliminary data.</text>
</comment>
<dbReference type="Proteomes" id="UP001049176">
    <property type="component" value="Chromosome 1"/>
</dbReference>
<dbReference type="GO" id="GO:0019702">
    <property type="term" value="F:protein arginine N5-methyltransferase activity"/>
    <property type="evidence" value="ECO:0007669"/>
    <property type="project" value="TreeGrafter"/>
</dbReference>
<evidence type="ECO:0000259" key="5">
    <source>
        <dbReference type="PROSITE" id="PS51559"/>
    </source>
</evidence>
<reference evidence="6" key="1">
    <citation type="journal article" date="2021" name="Genome Biol. Evol.">
        <title>The assembled and annotated genome of the fairy-ring fungus Marasmius oreades.</title>
        <authorList>
            <person name="Hiltunen M."/>
            <person name="Ament-Velasquez S.L."/>
            <person name="Johannesson H."/>
        </authorList>
    </citation>
    <scope>NUCLEOTIDE SEQUENCE</scope>
    <source>
        <strain evidence="6">03SP1</strain>
    </source>
</reference>
<dbReference type="InterPro" id="IPR051038">
    <property type="entry name" value="RMT2/GAMT_Mtase"/>
</dbReference>
<dbReference type="PROSITE" id="PS51559">
    <property type="entry name" value="SAM_RMT2"/>
    <property type="match status" value="1"/>
</dbReference>
<sequence length="374" mass="41580">MDSTATDAELDTLVQSGEALIAMILQGEPNTFIENHIKMGAPLWYQDELEGISALHAAAYMQNEVLVKYLLAEGAVWNVVDHLNHTAGEIALSFNNEKIYTLIRDHGIRSEMLLGILSSKSRPQSPANSLILNNPDQTAAGSTSTFLKSKLSFVTDDQGQEICVVKAENEEIGVMMGWERGIMEETVRALCEGHPNLAGLRILNIGHGLGIIDSLFQGLSVPPALHYIVEPHPDVLQFMKNRGWYGKAGVKILEGTWQTQMAELIEMGGFDVVYTDTFSEGYRDLRDFFEHLPDLLSGPQSRFGFFNGLGATNILFYDVYTHLSELHLAEVGLDVKWRDVHVNDEGDRGRWGKTRQYFSAPVYRLPVGSMGTFS</sequence>
<evidence type="ECO:0000313" key="6">
    <source>
        <dbReference type="EMBL" id="KAG7098634.1"/>
    </source>
</evidence>
<keyword evidence="4" id="KW-0040">ANK repeat</keyword>
<dbReference type="Gene3D" id="1.25.40.20">
    <property type="entry name" value="Ankyrin repeat-containing domain"/>
    <property type="match status" value="1"/>
</dbReference>
<dbReference type="InterPro" id="IPR029063">
    <property type="entry name" value="SAM-dependent_MTases_sf"/>
</dbReference>
<dbReference type="RefSeq" id="XP_043015104.1">
    <property type="nucleotide sequence ID" value="XM_043146402.1"/>
</dbReference>
<dbReference type="GeneID" id="66069628"/>
<name>A0A9P7V1L3_9AGAR</name>
<dbReference type="AlphaFoldDB" id="A0A9P7V1L3"/>
<protein>
    <recommendedName>
        <fullName evidence="5">RMT2 domain-containing protein</fullName>
    </recommendedName>
</protein>
<feature type="domain" description="RMT2" evidence="5">
    <location>
        <begin position="137"/>
        <end position="374"/>
    </location>
</feature>
<dbReference type="Gene3D" id="3.40.50.150">
    <property type="entry name" value="Vaccinia Virus protein VP39"/>
    <property type="match status" value="1"/>
</dbReference>
<dbReference type="GO" id="GO:0005634">
    <property type="term" value="C:nucleus"/>
    <property type="evidence" value="ECO:0007669"/>
    <property type="project" value="TreeGrafter"/>
</dbReference>
<evidence type="ECO:0000256" key="4">
    <source>
        <dbReference type="PROSITE-ProRule" id="PRU00023"/>
    </source>
</evidence>
<keyword evidence="7" id="KW-1185">Reference proteome</keyword>
<gene>
    <name evidence="6" type="ORF">E1B28_000552</name>
</gene>
<dbReference type="PROSITE" id="PS50088">
    <property type="entry name" value="ANK_REPEAT"/>
    <property type="match status" value="1"/>
</dbReference>
<dbReference type="SUPFAM" id="SSF48403">
    <property type="entry name" value="Ankyrin repeat"/>
    <property type="match status" value="1"/>
</dbReference>
<dbReference type="PROSITE" id="PS50297">
    <property type="entry name" value="ANK_REP_REGION"/>
    <property type="match status" value="1"/>
</dbReference>
<keyword evidence="2" id="KW-0808">Transferase</keyword>
<feature type="repeat" description="ANK" evidence="4">
    <location>
        <begin position="50"/>
        <end position="82"/>
    </location>
</feature>
<dbReference type="SUPFAM" id="SSF53335">
    <property type="entry name" value="S-adenosyl-L-methionine-dependent methyltransferases"/>
    <property type="match status" value="1"/>
</dbReference>
<dbReference type="InterPro" id="IPR002110">
    <property type="entry name" value="Ankyrin_rpt"/>
</dbReference>
<dbReference type="KEGG" id="more:E1B28_000552"/>
<evidence type="ECO:0000313" key="7">
    <source>
        <dbReference type="Proteomes" id="UP001049176"/>
    </source>
</evidence>
<dbReference type="PANTHER" id="PTHR32379:SF1">
    <property type="entry name" value="GUANIDINOACETATE N-METHYLTRANSFERASE"/>
    <property type="match status" value="1"/>
</dbReference>
<dbReference type="GO" id="GO:0005737">
    <property type="term" value="C:cytoplasm"/>
    <property type="evidence" value="ECO:0007669"/>
    <property type="project" value="TreeGrafter"/>
</dbReference>
<evidence type="ECO:0000256" key="1">
    <source>
        <dbReference type="ARBA" id="ARBA00022603"/>
    </source>
</evidence>
<keyword evidence="1" id="KW-0489">Methyltransferase</keyword>
<keyword evidence="3" id="KW-0949">S-adenosyl-L-methionine</keyword>
<dbReference type="GO" id="GO:0032259">
    <property type="term" value="P:methylation"/>
    <property type="evidence" value="ECO:0007669"/>
    <property type="project" value="UniProtKB-KW"/>
</dbReference>
<evidence type="ECO:0000256" key="3">
    <source>
        <dbReference type="ARBA" id="ARBA00022691"/>
    </source>
</evidence>